<name>A0AAN7XI37_ELEMC</name>
<keyword evidence="2" id="KW-1185">Reference proteome</keyword>
<proteinExistence type="predicted"/>
<organism evidence="1 2">
    <name type="scientific">Eleginops maclovinus</name>
    <name type="common">Patagonian blennie</name>
    <name type="synonym">Eleginus maclovinus</name>
    <dbReference type="NCBI Taxonomy" id="56733"/>
    <lineage>
        <taxon>Eukaryota</taxon>
        <taxon>Metazoa</taxon>
        <taxon>Chordata</taxon>
        <taxon>Craniata</taxon>
        <taxon>Vertebrata</taxon>
        <taxon>Euteleostomi</taxon>
        <taxon>Actinopterygii</taxon>
        <taxon>Neopterygii</taxon>
        <taxon>Teleostei</taxon>
        <taxon>Neoteleostei</taxon>
        <taxon>Acanthomorphata</taxon>
        <taxon>Eupercaria</taxon>
        <taxon>Perciformes</taxon>
        <taxon>Notothenioidei</taxon>
        <taxon>Eleginopidae</taxon>
        <taxon>Eleginops</taxon>
    </lineage>
</organism>
<reference evidence="1 2" key="2">
    <citation type="journal article" date="2023" name="Mol. Biol. Evol.">
        <title>Genomics of Secondarily Temperate Adaptation in the Only Non-Antarctic Icefish.</title>
        <authorList>
            <person name="Rivera-Colon A.G."/>
            <person name="Rayamajhi N."/>
            <person name="Minhas B.F."/>
            <person name="Madrigal G."/>
            <person name="Bilyk K.T."/>
            <person name="Yoon V."/>
            <person name="Hune M."/>
            <person name="Gregory S."/>
            <person name="Cheng C.H.C."/>
            <person name="Catchen J.M."/>
        </authorList>
    </citation>
    <scope>NUCLEOTIDE SEQUENCE [LARGE SCALE GENOMIC DNA]</scope>
    <source>
        <strain evidence="1">JMC-PN-2008</strain>
    </source>
</reference>
<accession>A0AAN7XI37</accession>
<dbReference type="AlphaFoldDB" id="A0AAN7XI37"/>
<reference evidence="1 2" key="1">
    <citation type="journal article" date="2023" name="Genes (Basel)">
        <title>Chromosome-Level Genome Assembly and Circadian Gene Repertoire of the Patagonia Blennie Eleginops maclovinus-The Closest Ancestral Proxy of Antarctic Cryonotothenioids.</title>
        <authorList>
            <person name="Cheng C.C."/>
            <person name="Rivera-Colon A.G."/>
            <person name="Minhas B.F."/>
            <person name="Wilson L."/>
            <person name="Rayamajhi N."/>
            <person name="Vargas-Chacoff L."/>
            <person name="Catchen J.M."/>
        </authorList>
    </citation>
    <scope>NUCLEOTIDE SEQUENCE [LARGE SCALE GENOMIC DNA]</scope>
    <source>
        <strain evidence="1">JMC-PN-2008</strain>
    </source>
</reference>
<sequence length="71" mass="7606">MKRACYSQEGVVEFGCDCVRLSVPTHPDSGVRLEQTGAVLSPPPGTGNSTLSCLIHKVVDEKTTKLTSPYL</sequence>
<gene>
    <name evidence="1" type="ORF">PBY51_000742</name>
</gene>
<dbReference type="Proteomes" id="UP001346869">
    <property type="component" value="Unassembled WGS sequence"/>
</dbReference>
<protein>
    <submittedName>
        <fullName evidence="1">Uncharacterized protein</fullName>
    </submittedName>
</protein>
<comment type="caution">
    <text evidence="1">The sequence shown here is derived from an EMBL/GenBank/DDBJ whole genome shotgun (WGS) entry which is preliminary data.</text>
</comment>
<dbReference type="EMBL" id="JAUZQC010000011">
    <property type="protein sequence ID" value="KAK5863733.1"/>
    <property type="molecule type" value="Genomic_DNA"/>
</dbReference>
<evidence type="ECO:0000313" key="2">
    <source>
        <dbReference type="Proteomes" id="UP001346869"/>
    </source>
</evidence>
<evidence type="ECO:0000313" key="1">
    <source>
        <dbReference type="EMBL" id="KAK5863733.1"/>
    </source>
</evidence>